<dbReference type="Proteomes" id="UP001634007">
    <property type="component" value="Unassembled WGS sequence"/>
</dbReference>
<evidence type="ECO:0008006" key="9">
    <source>
        <dbReference type="Google" id="ProtNLM"/>
    </source>
</evidence>
<dbReference type="Pfam" id="PF08276">
    <property type="entry name" value="PAN_2"/>
    <property type="match status" value="1"/>
</dbReference>
<dbReference type="SMART" id="SM00473">
    <property type="entry name" value="PAN_AP"/>
    <property type="match status" value="1"/>
</dbReference>
<feature type="domain" description="Bulb-type lectin" evidence="5">
    <location>
        <begin position="24"/>
        <end position="147"/>
    </location>
</feature>
<dbReference type="PANTHER" id="PTHR32444">
    <property type="entry name" value="BULB-TYPE LECTIN DOMAIN-CONTAINING PROTEIN"/>
    <property type="match status" value="1"/>
</dbReference>
<accession>A0ABD3KK48</accession>
<feature type="signal peptide" evidence="4">
    <location>
        <begin position="1"/>
        <end position="22"/>
    </location>
</feature>
<evidence type="ECO:0000313" key="7">
    <source>
        <dbReference type="EMBL" id="KAL3740270.1"/>
    </source>
</evidence>
<keyword evidence="8" id="KW-1185">Reference proteome</keyword>
<name>A0ABD3KK48_EUCGL</name>
<dbReference type="CDD" id="cd00028">
    <property type="entry name" value="B_lectin"/>
    <property type="match status" value="1"/>
</dbReference>
<keyword evidence="1 4" id="KW-0732">Signal</keyword>
<evidence type="ECO:0000313" key="8">
    <source>
        <dbReference type="Proteomes" id="UP001634007"/>
    </source>
</evidence>
<feature type="chain" id="PRO_5044792903" description="Bulb-type lectin domain-containing protein" evidence="4">
    <location>
        <begin position="23"/>
        <end position="232"/>
    </location>
</feature>
<protein>
    <recommendedName>
        <fullName evidence="9">Bulb-type lectin domain-containing protein</fullName>
    </recommendedName>
</protein>
<dbReference type="SUPFAM" id="SSF51110">
    <property type="entry name" value="alpha-D-mannose-specific plant lectins"/>
    <property type="match status" value="1"/>
</dbReference>
<dbReference type="CDD" id="cd01098">
    <property type="entry name" value="PAN_AP_plant"/>
    <property type="match status" value="1"/>
</dbReference>
<evidence type="ECO:0000256" key="4">
    <source>
        <dbReference type="SAM" id="SignalP"/>
    </source>
</evidence>
<dbReference type="Pfam" id="PF01453">
    <property type="entry name" value="B_lectin"/>
    <property type="match status" value="1"/>
</dbReference>
<dbReference type="PROSITE" id="PS50927">
    <property type="entry name" value="BULB_LECTIN"/>
    <property type="match status" value="1"/>
</dbReference>
<proteinExistence type="predicted"/>
<keyword evidence="3" id="KW-0325">Glycoprotein</keyword>
<keyword evidence="2" id="KW-1015">Disulfide bond</keyword>
<comment type="caution">
    <text evidence="7">The sequence shown here is derived from an EMBL/GenBank/DDBJ whole genome shotgun (WGS) entry which is preliminary data.</text>
</comment>
<sequence>MIYWCSCLVIFCLLQASHRASGVAYNITPLEPLFLSQTLASSGNMFELGFFRPSGSENRYVGIWYKNLTPSKILWVANRERPLVYTDQSAKLTIGSDGNLKLMDGQENIVWSTNVSSRSNYTLAALLDSGNFVLQDGNYSEIWGSFEDPTDTLLPTMKIGVNVRTGVKGDYISDIGDEEGCESWCRSSCSCLAYSYVSTIGCMLWSKDLNDIEEFPTAGEDLFVRVASVKAG</sequence>
<dbReference type="PROSITE" id="PS50948">
    <property type="entry name" value="PAN"/>
    <property type="match status" value="1"/>
</dbReference>
<evidence type="ECO:0000256" key="1">
    <source>
        <dbReference type="ARBA" id="ARBA00022729"/>
    </source>
</evidence>
<dbReference type="Gene3D" id="2.90.10.10">
    <property type="entry name" value="Bulb-type lectin domain"/>
    <property type="match status" value="1"/>
</dbReference>
<dbReference type="InterPro" id="IPR036426">
    <property type="entry name" value="Bulb-type_lectin_dom_sf"/>
</dbReference>
<reference evidence="7 8" key="1">
    <citation type="submission" date="2024-11" db="EMBL/GenBank/DDBJ databases">
        <title>Chromosome-level genome assembly of Eucalyptus globulus Labill. provides insights into its genome evolution.</title>
        <authorList>
            <person name="Li X."/>
        </authorList>
    </citation>
    <scope>NUCLEOTIDE SEQUENCE [LARGE SCALE GENOMIC DNA]</scope>
    <source>
        <strain evidence="7">CL2024</strain>
        <tissue evidence="7">Fresh tender leaves</tissue>
    </source>
</reference>
<dbReference type="AlphaFoldDB" id="A0ABD3KK48"/>
<gene>
    <name evidence="7" type="ORF">ACJRO7_021534</name>
</gene>
<dbReference type="InterPro" id="IPR003609">
    <property type="entry name" value="Pan_app"/>
</dbReference>
<evidence type="ECO:0000256" key="3">
    <source>
        <dbReference type="ARBA" id="ARBA00023180"/>
    </source>
</evidence>
<feature type="domain" description="Apple" evidence="6">
    <location>
        <begin position="140"/>
        <end position="227"/>
    </location>
</feature>
<dbReference type="PANTHER" id="PTHR32444:SF250">
    <property type="entry name" value="NON-SPECIFIC SERINE_THREONINE PROTEIN KINASE"/>
    <property type="match status" value="1"/>
</dbReference>
<evidence type="ECO:0000256" key="2">
    <source>
        <dbReference type="ARBA" id="ARBA00023157"/>
    </source>
</evidence>
<organism evidence="7 8">
    <name type="scientific">Eucalyptus globulus</name>
    <name type="common">Tasmanian blue gum</name>
    <dbReference type="NCBI Taxonomy" id="34317"/>
    <lineage>
        <taxon>Eukaryota</taxon>
        <taxon>Viridiplantae</taxon>
        <taxon>Streptophyta</taxon>
        <taxon>Embryophyta</taxon>
        <taxon>Tracheophyta</taxon>
        <taxon>Spermatophyta</taxon>
        <taxon>Magnoliopsida</taxon>
        <taxon>eudicotyledons</taxon>
        <taxon>Gunneridae</taxon>
        <taxon>Pentapetalae</taxon>
        <taxon>rosids</taxon>
        <taxon>malvids</taxon>
        <taxon>Myrtales</taxon>
        <taxon>Myrtaceae</taxon>
        <taxon>Myrtoideae</taxon>
        <taxon>Eucalypteae</taxon>
        <taxon>Eucalyptus</taxon>
    </lineage>
</organism>
<dbReference type="SMART" id="SM00108">
    <property type="entry name" value="B_lectin"/>
    <property type="match status" value="1"/>
</dbReference>
<dbReference type="InterPro" id="IPR001480">
    <property type="entry name" value="Bulb-type_lectin_dom"/>
</dbReference>
<dbReference type="EMBL" id="JBJKBG010000005">
    <property type="protein sequence ID" value="KAL3740270.1"/>
    <property type="molecule type" value="Genomic_DNA"/>
</dbReference>
<evidence type="ECO:0000259" key="5">
    <source>
        <dbReference type="PROSITE" id="PS50927"/>
    </source>
</evidence>
<evidence type="ECO:0000259" key="6">
    <source>
        <dbReference type="PROSITE" id="PS50948"/>
    </source>
</evidence>